<gene>
    <name evidence="2" type="ORF">SAMN05443638_11332</name>
</gene>
<dbReference type="Proteomes" id="UP000184035">
    <property type="component" value="Unassembled WGS sequence"/>
</dbReference>
<sequence>MTICFVDYKSTECEINNLKKLNLDVIKVPKCSKVYSSIDGHPDIQIHITYDKKIIIQKDIEKSFLKELEKRNLDYILTSKSLENKYPNNIMLNGLSTKNFFIHNLKFTSKELLESENHKTLINIKQGYTKCSCAFLGNNIVITSDKGIYNKLTEKNSDVLLLPPGDISLPGLNYGFIGGCCGLLPNNKIAFFGSLEKYLYGKEVLNFLNKYDLEPIYLSDGHLIDRGSILVY</sequence>
<keyword evidence="3" id="KW-1185">Reference proteome</keyword>
<dbReference type="EMBL" id="FQVM01000013">
    <property type="protein sequence ID" value="SHE82956.1"/>
    <property type="molecule type" value="Genomic_DNA"/>
</dbReference>
<dbReference type="InterPro" id="IPR049238">
    <property type="entry name" value="DUF6873"/>
</dbReference>
<evidence type="ECO:0000313" key="3">
    <source>
        <dbReference type="Proteomes" id="UP000184035"/>
    </source>
</evidence>
<dbReference type="AlphaFoldDB" id="A0A1M4WNZ6"/>
<evidence type="ECO:0000259" key="1">
    <source>
        <dbReference type="Pfam" id="PF21778"/>
    </source>
</evidence>
<protein>
    <recommendedName>
        <fullName evidence="1">DUF6873 domain-containing protein</fullName>
    </recommendedName>
</protein>
<dbReference type="STRING" id="1533.SAMN05443638_11332"/>
<dbReference type="Pfam" id="PF21778">
    <property type="entry name" value="DUF6873"/>
    <property type="match status" value="1"/>
</dbReference>
<proteinExistence type="predicted"/>
<dbReference type="OrthoDB" id="1753686at2"/>
<accession>A0A1M4WNZ6</accession>
<feature type="domain" description="DUF6873" evidence="1">
    <location>
        <begin position="5"/>
        <end position="230"/>
    </location>
</feature>
<evidence type="ECO:0000313" key="2">
    <source>
        <dbReference type="EMBL" id="SHE82956.1"/>
    </source>
</evidence>
<dbReference type="RefSeq" id="WP_072895926.1">
    <property type="nucleotide sequence ID" value="NZ_FQVM01000013.1"/>
</dbReference>
<organism evidence="2 3">
    <name type="scientific">Clostridium fallax</name>
    <dbReference type="NCBI Taxonomy" id="1533"/>
    <lineage>
        <taxon>Bacteria</taxon>
        <taxon>Bacillati</taxon>
        <taxon>Bacillota</taxon>
        <taxon>Clostridia</taxon>
        <taxon>Eubacteriales</taxon>
        <taxon>Clostridiaceae</taxon>
        <taxon>Clostridium</taxon>
    </lineage>
</organism>
<reference evidence="2 3" key="1">
    <citation type="submission" date="2016-11" db="EMBL/GenBank/DDBJ databases">
        <authorList>
            <person name="Jaros S."/>
            <person name="Januszkiewicz K."/>
            <person name="Wedrychowicz H."/>
        </authorList>
    </citation>
    <scope>NUCLEOTIDE SEQUENCE [LARGE SCALE GENOMIC DNA]</scope>
    <source>
        <strain evidence="2 3">DSM 2631</strain>
    </source>
</reference>
<name>A0A1M4WNZ6_9CLOT</name>